<dbReference type="Proteomes" id="UP000267187">
    <property type="component" value="Unassembled WGS sequence"/>
</dbReference>
<evidence type="ECO:0000256" key="4">
    <source>
        <dbReference type="ARBA" id="ARBA00044517"/>
    </source>
</evidence>
<gene>
    <name evidence="9" type="ORF">DFR27_1727</name>
</gene>
<evidence type="ECO:0000256" key="5">
    <source>
        <dbReference type="ARBA" id="ARBA00044539"/>
    </source>
</evidence>
<dbReference type="PANTHER" id="PTHR13615">
    <property type="entry name" value="GLYCOSYLTRANSFERASE-LIKE 1"/>
    <property type="match status" value="1"/>
</dbReference>
<evidence type="ECO:0000313" key="9">
    <source>
        <dbReference type="EMBL" id="RMA79287.1"/>
    </source>
</evidence>
<reference evidence="9 10" key="1">
    <citation type="submission" date="2018-10" db="EMBL/GenBank/DDBJ databases">
        <title>Genomic Encyclopedia of Type Strains, Phase IV (KMG-IV): sequencing the most valuable type-strain genomes for metagenomic binning, comparative biology and taxonomic classification.</title>
        <authorList>
            <person name="Goeker M."/>
        </authorList>
    </citation>
    <scope>NUCLEOTIDE SEQUENCE [LARGE SCALE GENOMIC DNA]</scope>
    <source>
        <strain evidence="9 10">DSM 25080</strain>
    </source>
</reference>
<dbReference type="RefSeq" id="WP_121877049.1">
    <property type="nucleotide sequence ID" value="NZ_REFJ01000004.1"/>
</dbReference>
<dbReference type="EMBL" id="REFJ01000004">
    <property type="protein sequence ID" value="RMA79287.1"/>
    <property type="molecule type" value="Genomic_DNA"/>
</dbReference>
<sequence>MRILLLSGYHAASHAYWCGQLRQMIKAEWLELSLPPRHFSWRTRGSSLAFATHYRAQIEAFEPTMIVATSMVDMAALRGFFPHYANIPWVCYFHENQFAYPNAVERKGLVDQQLTSIYAALSADRILFNSQFNLDSFRRGAKQLFKQLPDFSAPELIDHLSDKTSVIPVPIAEDAYRADESVNGQLNLVWNHRWEYDKGPDRLGLFVDLLVQRQLNFRLHVVGQQFRRVPSALQQLLAKYEGSCYLGHVGFIQERADYLALLAGSSHVVSTAIHDFQGLSLLEGAAAGCSVVAPDRLAYPEWFASQCHYSTVKPSMEEAEAAVEALLTPRKAADVSHLSAQNLASAYLEVLTH</sequence>
<feature type="domain" description="tRNA-queuosine alpha-mannosyltransferase N-terminal" evidence="8">
    <location>
        <begin position="2"/>
        <end position="171"/>
    </location>
</feature>
<dbReference type="OrthoDB" id="9792163at2"/>
<comment type="catalytic activity">
    <reaction evidence="6">
        <text>queuosine(34) in tRNA(Asp) + GDP-alpha-D-mannose = O-4''-alpha-D-mannosylqueuosine(34) in tRNA(Asp) + GDP + H(+)</text>
        <dbReference type="Rhea" id="RHEA:12885"/>
        <dbReference type="Rhea" id="RHEA-COMP:18572"/>
        <dbReference type="Rhea" id="RHEA-COMP:18581"/>
        <dbReference type="ChEBI" id="CHEBI:15378"/>
        <dbReference type="ChEBI" id="CHEBI:57527"/>
        <dbReference type="ChEBI" id="CHEBI:58189"/>
        <dbReference type="ChEBI" id="CHEBI:194431"/>
        <dbReference type="ChEBI" id="CHEBI:194442"/>
        <dbReference type="EC" id="2.4.1.110"/>
    </reaction>
    <physiologicalReaction direction="left-to-right" evidence="6">
        <dbReference type="Rhea" id="RHEA:12886"/>
    </physiologicalReaction>
</comment>
<dbReference type="PANTHER" id="PTHR13615:SF3">
    <property type="entry name" value="GLYCOSYLTRANSFERASE-LIKE DOMAIN-CONTAINING PROTEIN 1"/>
    <property type="match status" value="1"/>
</dbReference>
<evidence type="ECO:0000259" key="7">
    <source>
        <dbReference type="Pfam" id="PF00534"/>
    </source>
</evidence>
<name>A0A3M0A3V4_9GAMM</name>
<dbReference type="EC" id="2.4.1.110" evidence="4"/>
<dbReference type="Gene3D" id="3.40.50.2000">
    <property type="entry name" value="Glycogen Phosphorylase B"/>
    <property type="match status" value="1"/>
</dbReference>
<dbReference type="Pfam" id="PF12038">
    <property type="entry name" value="QTMAN_N"/>
    <property type="match status" value="1"/>
</dbReference>
<dbReference type="InterPro" id="IPR051862">
    <property type="entry name" value="GT-like_domain_containing_1"/>
</dbReference>
<dbReference type="InterPro" id="IPR001296">
    <property type="entry name" value="Glyco_trans_1"/>
</dbReference>
<evidence type="ECO:0000259" key="8">
    <source>
        <dbReference type="Pfam" id="PF12038"/>
    </source>
</evidence>
<dbReference type="SUPFAM" id="SSF53756">
    <property type="entry name" value="UDP-Glycosyltransferase/glycogen phosphorylase"/>
    <property type="match status" value="1"/>
</dbReference>
<evidence type="ECO:0000256" key="6">
    <source>
        <dbReference type="ARBA" id="ARBA00048439"/>
    </source>
</evidence>
<evidence type="ECO:0000256" key="1">
    <source>
        <dbReference type="ARBA" id="ARBA00009481"/>
    </source>
</evidence>
<dbReference type="GO" id="GO:0016438">
    <property type="term" value="F:tRNA-queuosine(34) beta-mannosyltransferase activity"/>
    <property type="evidence" value="ECO:0007669"/>
    <property type="project" value="UniProtKB-EC"/>
</dbReference>
<comment type="similarity">
    <text evidence="1">Belongs to the glycosyltransferase group 1 family. Glycosyltransferase 4 subfamily.</text>
</comment>
<organism evidence="9 10">
    <name type="scientific">Umboniibacter marinipuniceus</name>
    <dbReference type="NCBI Taxonomy" id="569599"/>
    <lineage>
        <taxon>Bacteria</taxon>
        <taxon>Pseudomonadati</taxon>
        <taxon>Pseudomonadota</taxon>
        <taxon>Gammaproteobacteria</taxon>
        <taxon>Cellvibrionales</taxon>
        <taxon>Cellvibrionaceae</taxon>
        <taxon>Umboniibacter</taxon>
    </lineage>
</organism>
<keyword evidence="2" id="KW-0328">Glycosyltransferase</keyword>
<feature type="domain" description="Glycosyl transferase family 1" evidence="7">
    <location>
        <begin position="191"/>
        <end position="330"/>
    </location>
</feature>
<evidence type="ECO:0000256" key="2">
    <source>
        <dbReference type="ARBA" id="ARBA00022676"/>
    </source>
</evidence>
<accession>A0A3M0A3V4</accession>
<dbReference type="InterPro" id="IPR022701">
    <property type="entry name" value="QTMAN_N"/>
</dbReference>
<evidence type="ECO:0000313" key="10">
    <source>
        <dbReference type="Proteomes" id="UP000267187"/>
    </source>
</evidence>
<keyword evidence="3 9" id="KW-0808">Transferase</keyword>
<proteinExistence type="inferred from homology"/>
<comment type="caution">
    <text evidence="9">The sequence shown here is derived from an EMBL/GenBank/DDBJ whole genome shotgun (WGS) entry which is preliminary data.</text>
</comment>
<keyword evidence="10" id="KW-1185">Reference proteome</keyword>
<protein>
    <recommendedName>
        <fullName evidence="5">tRNA-queuosine alpha-mannosyltransferase</fullName>
        <ecNumber evidence="4">2.4.1.110</ecNumber>
    </recommendedName>
</protein>
<evidence type="ECO:0000256" key="3">
    <source>
        <dbReference type="ARBA" id="ARBA00022679"/>
    </source>
</evidence>
<dbReference type="AlphaFoldDB" id="A0A3M0A3V4"/>
<dbReference type="Pfam" id="PF00534">
    <property type="entry name" value="Glycos_transf_1"/>
    <property type="match status" value="1"/>
</dbReference>